<evidence type="ECO:0008006" key="10">
    <source>
        <dbReference type="Google" id="ProtNLM"/>
    </source>
</evidence>
<comment type="caution">
    <text evidence="8">The sequence shown here is derived from an EMBL/GenBank/DDBJ whole genome shotgun (WGS) entry which is preliminary data.</text>
</comment>
<comment type="subcellular location">
    <subcellularLocation>
        <location evidence="1">Cell membrane</location>
        <topology evidence="1">Multi-pass membrane protein</topology>
    </subcellularLocation>
</comment>
<feature type="transmembrane region" description="Helical" evidence="7">
    <location>
        <begin position="24"/>
        <end position="42"/>
    </location>
</feature>
<evidence type="ECO:0000256" key="2">
    <source>
        <dbReference type="ARBA" id="ARBA00022448"/>
    </source>
</evidence>
<dbReference type="PANTHER" id="PTHR30509">
    <property type="entry name" value="P-HYDROXYBENZOIC ACID EFFLUX PUMP SUBUNIT-RELATED"/>
    <property type="match status" value="1"/>
</dbReference>
<accession>A0A9W5IT72</accession>
<dbReference type="Proteomes" id="UP000004621">
    <property type="component" value="Unassembled WGS sequence"/>
</dbReference>
<evidence type="ECO:0000256" key="5">
    <source>
        <dbReference type="ARBA" id="ARBA00022989"/>
    </source>
</evidence>
<dbReference type="PANTHER" id="PTHR30509:SF9">
    <property type="entry name" value="MULTIDRUG RESISTANCE PROTEIN MDTO"/>
    <property type="match status" value="1"/>
</dbReference>
<feature type="transmembrane region" description="Helical" evidence="7">
    <location>
        <begin position="97"/>
        <end position="117"/>
    </location>
</feature>
<gene>
    <name evidence="8" type="ORF">NEISUBOT_03369</name>
</gene>
<organism evidence="8 9">
    <name type="scientific">Neisseria subflava NJ9703</name>
    <dbReference type="NCBI Taxonomy" id="546268"/>
    <lineage>
        <taxon>Bacteria</taxon>
        <taxon>Pseudomonadati</taxon>
        <taxon>Pseudomonadota</taxon>
        <taxon>Betaproteobacteria</taxon>
        <taxon>Neisseriales</taxon>
        <taxon>Neisseriaceae</taxon>
        <taxon>Neisseria</taxon>
    </lineage>
</organism>
<evidence type="ECO:0000256" key="3">
    <source>
        <dbReference type="ARBA" id="ARBA00022475"/>
    </source>
</evidence>
<evidence type="ECO:0000313" key="9">
    <source>
        <dbReference type="Proteomes" id="UP000004621"/>
    </source>
</evidence>
<evidence type="ECO:0000256" key="4">
    <source>
        <dbReference type="ARBA" id="ARBA00022692"/>
    </source>
</evidence>
<protein>
    <recommendedName>
        <fullName evidence="10">Fusaric acid resistance protein conserved region</fullName>
    </recommendedName>
</protein>
<feature type="transmembrane region" description="Helical" evidence="7">
    <location>
        <begin position="49"/>
        <end position="67"/>
    </location>
</feature>
<keyword evidence="2" id="KW-0813">Transport</keyword>
<keyword evidence="6 7" id="KW-0472">Membrane</keyword>
<name>A0A9W5IT72_NEISU</name>
<dbReference type="Pfam" id="PF04632">
    <property type="entry name" value="FUSC"/>
    <property type="match status" value="1"/>
</dbReference>
<keyword evidence="3" id="KW-1003">Cell membrane</keyword>
<evidence type="ECO:0000256" key="1">
    <source>
        <dbReference type="ARBA" id="ARBA00004651"/>
    </source>
</evidence>
<dbReference type="GO" id="GO:0022857">
    <property type="term" value="F:transmembrane transporter activity"/>
    <property type="evidence" value="ECO:0007669"/>
    <property type="project" value="InterPro"/>
</dbReference>
<dbReference type="GO" id="GO:0005886">
    <property type="term" value="C:plasma membrane"/>
    <property type="evidence" value="ECO:0007669"/>
    <property type="project" value="UniProtKB-SubCell"/>
</dbReference>
<reference evidence="8 9" key="1">
    <citation type="submission" date="2010-01" db="EMBL/GenBank/DDBJ databases">
        <authorList>
            <person name="Weinstock G."/>
            <person name="Sodergren E."/>
            <person name="Clifton S."/>
            <person name="Fulton L."/>
            <person name="Fulton B."/>
            <person name="Courtney L."/>
            <person name="Fronick C."/>
            <person name="Harrison M."/>
            <person name="Strong C."/>
            <person name="Farmer C."/>
            <person name="Delahaunty K."/>
            <person name="Markovic C."/>
            <person name="Hall O."/>
            <person name="Minx P."/>
            <person name="Tomlinson C."/>
            <person name="Mitreva M."/>
            <person name="Nelson J."/>
            <person name="Hou S."/>
            <person name="Wollam A."/>
            <person name="Pepin K.H."/>
            <person name="Johnson M."/>
            <person name="Bhonagiri V."/>
            <person name="Nash W.E."/>
            <person name="Warren W."/>
            <person name="Chinwalla A."/>
            <person name="Mardis E.R."/>
            <person name="Wilson R.K."/>
        </authorList>
    </citation>
    <scope>NUCLEOTIDE SEQUENCE [LARGE SCALE GENOMIC DNA]</scope>
    <source>
        <strain evidence="8 9">NJ9703</strain>
    </source>
</reference>
<keyword evidence="4 7" id="KW-0812">Transmembrane</keyword>
<keyword evidence="5 7" id="KW-1133">Transmembrane helix</keyword>
<evidence type="ECO:0000313" key="8">
    <source>
        <dbReference type="EMBL" id="EFC53367.1"/>
    </source>
</evidence>
<dbReference type="EMBL" id="ACEO02000001">
    <property type="protein sequence ID" value="EFC53367.1"/>
    <property type="molecule type" value="Genomic_DNA"/>
</dbReference>
<evidence type="ECO:0000256" key="6">
    <source>
        <dbReference type="ARBA" id="ARBA00023136"/>
    </source>
</evidence>
<evidence type="ECO:0000256" key="7">
    <source>
        <dbReference type="SAM" id="Phobius"/>
    </source>
</evidence>
<sequence length="321" mass="36434">MTVFVVLGMLQFQGAIYSKAVERMLGTAIGLGVGLTVLWLNQHYLQDDVFFYLIIGAASAVAGWSAVGKNGYVAMLAGLTMCMLIGDSSHHWLDSGLMRAMNVLIGAAIAIAAAKLLPLRSTLMWRFMLADNLTDCAKMIAEISNGKRMTRERLEQNMIKMRKINARMVKSRSHLAATSGESHISNNMMEAMQHAHRKIVTTTELLLTTAAKLRAPTLNESEIRLLDRHFNQLQRELRLTVRLIKGHYARRIRIDTSLNTELSKPAARLHYDWQGFLWLSTNMRNEIAALVILLQRSRNKWLDKKELQRLKEYLRNDTDPE</sequence>
<dbReference type="InterPro" id="IPR006726">
    <property type="entry name" value="PHBA_efflux_AaeB/fusaric-R"/>
</dbReference>
<dbReference type="AlphaFoldDB" id="A0A9W5IT72"/>
<proteinExistence type="predicted"/>